<sequence length="158" mass="17889">MDDEINVDKFVAKAKSLGLKVFYGTVDESSAPAVHWDNEQGDYVKFLTLAKDLGVSMVIIGRLVMSDSVIDGAKLDPESFEDKEMSKMARELNDELEDFRKYVGKVGSAFISWVKDGAVYSYMEATRWFAEYANLMDVVSDLSDALRERWRLPSRHTA</sequence>
<gene>
    <name evidence="1" type="ORF">NAS2_1417</name>
</gene>
<dbReference type="RefSeq" id="WP_174448999.1">
    <property type="nucleotide sequence ID" value="NZ_AP018732.1"/>
</dbReference>
<accession>A0A4P2VE23</accession>
<proteinExistence type="predicted"/>
<dbReference type="AlphaFoldDB" id="A0A4P2VE23"/>
<keyword evidence="2" id="KW-1185">Reference proteome</keyword>
<evidence type="ECO:0000313" key="2">
    <source>
        <dbReference type="Proteomes" id="UP000509448"/>
    </source>
</evidence>
<dbReference type="Proteomes" id="UP000509448">
    <property type="component" value="Chromosome"/>
</dbReference>
<protein>
    <submittedName>
        <fullName evidence="1">Uncharacterized protein</fullName>
    </submittedName>
</protein>
<evidence type="ECO:0000313" key="1">
    <source>
        <dbReference type="EMBL" id="BBE42804.1"/>
    </source>
</evidence>
<reference evidence="1 2" key="1">
    <citation type="journal article" date="2019" name="ISME J.">
        <title>Isolation and characterization of a thermophilic sulfur- and iron-reducing thaumarchaeote from a terrestrial acidic hot spring.</title>
        <authorList>
            <person name="Kato S."/>
            <person name="Itoh T."/>
            <person name="Yuki M."/>
            <person name="Nagamori M."/>
            <person name="Ohnishi M."/>
            <person name="Uematsu K."/>
            <person name="Suzuki K."/>
            <person name="Takashina T."/>
            <person name="Ohkuma M."/>
        </authorList>
    </citation>
    <scope>NUCLEOTIDE SEQUENCE [LARGE SCALE GENOMIC DNA]</scope>
    <source>
        <strain evidence="1 2">NAS-02</strain>
    </source>
</reference>
<dbReference type="KEGG" id="ccai:NAS2_1417"/>
<name>A0A4P2VE23_9ARCH</name>
<dbReference type="GeneID" id="55585228"/>
<dbReference type="EMBL" id="AP018732">
    <property type="protein sequence ID" value="BBE42804.1"/>
    <property type="molecule type" value="Genomic_DNA"/>
</dbReference>
<organism evidence="1 2">
    <name type="scientific">Conexivisphaera calida</name>
    <dbReference type="NCBI Taxonomy" id="1874277"/>
    <lineage>
        <taxon>Archaea</taxon>
        <taxon>Nitrososphaerota</taxon>
        <taxon>Conexivisphaeria</taxon>
        <taxon>Conexivisphaerales</taxon>
        <taxon>Conexivisphaeraceae</taxon>
        <taxon>Conexivisphaera</taxon>
    </lineage>
</organism>